<gene>
    <name evidence="2" type="ORF">JYK14_21350</name>
</gene>
<sequence>MGAETRIAAVLAVLAVLAGLAGLAARTPKLELRLAGFGVFPGGVLWVAPVVTQALLACHGALHAALPGLECHAHYRPGAWVPHVTLSAQAVAEAALPVVQPMLPVGVGCVLEALELVAFPPVRQLGRFALAAG</sequence>
<dbReference type="InterPro" id="IPR009097">
    <property type="entry name" value="Cyclic_Pdiesterase"/>
</dbReference>
<dbReference type="SUPFAM" id="SSF55144">
    <property type="entry name" value="LigT-like"/>
    <property type="match status" value="1"/>
</dbReference>
<dbReference type="RefSeq" id="WP_252955311.1">
    <property type="nucleotide sequence ID" value="NZ_JAFIRR010000147.1"/>
</dbReference>
<keyword evidence="1" id="KW-1133">Transmembrane helix</keyword>
<accession>A0ABT1D9T5</accession>
<dbReference type="GO" id="GO:0016874">
    <property type="term" value="F:ligase activity"/>
    <property type="evidence" value="ECO:0007669"/>
    <property type="project" value="UniProtKB-KW"/>
</dbReference>
<evidence type="ECO:0000256" key="1">
    <source>
        <dbReference type="SAM" id="Phobius"/>
    </source>
</evidence>
<dbReference type="EMBL" id="JAFIRR010000147">
    <property type="protein sequence ID" value="MCO6418683.1"/>
    <property type="molecule type" value="Genomic_DNA"/>
</dbReference>
<evidence type="ECO:0000313" key="3">
    <source>
        <dbReference type="Proteomes" id="UP001523392"/>
    </source>
</evidence>
<keyword evidence="1" id="KW-0812">Transmembrane</keyword>
<comment type="caution">
    <text evidence="2">The sequence shown here is derived from an EMBL/GenBank/DDBJ whole genome shotgun (WGS) entry which is preliminary data.</text>
</comment>
<proteinExistence type="predicted"/>
<name>A0ABT1D9T5_9PROT</name>
<dbReference type="Pfam" id="PF13563">
    <property type="entry name" value="2_5_RNA_ligase2"/>
    <property type="match status" value="1"/>
</dbReference>
<keyword evidence="2" id="KW-0436">Ligase</keyword>
<feature type="transmembrane region" description="Helical" evidence="1">
    <location>
        <begin position="34"/>
        <end position="56"/>
    </location>
</feature>
<keyword evidence="1" id="KW-0472">Membrane</keyword>
<dbReference type="Proteomes" id="UP001523392">
    <property type="component" value="Unassembled WGS sequence"/>
</dbReference>
<protein>
    <submittedName>
        <fullName evidence="2">2'-5' RNA ligase family protein</fullName>
    </submittedName>
</protein>
<organism evidence="2 3">
    <name type="scientific">Siccirubricoccus soli</name>
    <dbReference type="NCBI Taxonomy" id="2899147"/>
    <lineage>
        <taxon>Bacteria</taxon>
        <taxon>Pseudomonadati</taxon>
        <taxon>Pseudomonadota</taxon>
        <taxon>Alphaproteobacteria</taxon>
        <taxon>Acetobacterales</taxon>
        <taxon>Roseomonadaceae</taxon>
        <taxon>Siccirubricoccus</taxon>
    </lineage>
</organism>
<dbReference type="Gene3D" id="3.90.1140.10">
    <property type="entry name" value="Cyclic phosphodiesterase"/>
    <property type="match status" value="1"/>
</dbReference>
<keyword evidence="3" id="KW-1185">Reference proteome</keyword>
<evidence type="ECO:0000313" key="2">
    <source>
        <dbReference type="EMBL" id="MCO6418683.1"/>
    </source>
</evidence>
<reference evidence="2 3" key="1">
    <citation type="submission" date="2021-12" db="EMBL/GenBank/DDBJ databases">
        <title>Siccirubricoccus leaddurans sp. nov., a high concentration Zn2+ tolerance bacterium.</title>
        <authorList>
            <person name="Cao Y."/>
        </authorList>
    </citation>
    <scope>NUCLEOTIDE SEQUENCE [LARGE SCALE GENOMIC DNA]</scope>
    <source>
        <strain evidence="2 3">KC 17139</strain>
    </source>
</reference>